<dbReference type="AlphaFoldDB" id="A0A0D2FZR7"/>
<dbReference type="InterPro" id="IPR000086">
    <property type="entry name" value="NUDIX_hydrolase_dom"/>
</dbReference>
<protein>
    <recommendedName>
        <fullName evidence="1">Nudix hydrolase domain-containing protein</fullName>
    </recommendedName>
</protein>
<dbReference type="PANTHER" id="PTHR43736:SF1">
    <property type="entry name" value="DIHYDRONEOPTERIN TRIPHOSPHATE DIPHOSPHATASE"/>
    <property type="match status" value="1"/>
</dbReference>
<evidence type="ECO:0000259" key="1">
    <source>
        <dbReference type="PROSITE" id="PS51462"/>
    </source>
</evidence>
<feature type="domain" description="Nudix hydrolase" evidence="1">
    <location>
        <begin position="40"/>
        <end position="177"/>
    </location>
</feature>
<dbReference type="Proteomes" id="UP000053617">
    <property type="component" value="Unassembled WGS sequence"/>
</dbReference>
<dbReference type="PANTHER" id="PTHR43736">
    <property type="entry name" value="ADP-RIBOSE PYROPHOSPHATASE"/>
    <property type="match status" value="1"/>
</dbReference>
<accession>A0A0D2FZR7</accession>
<sequence>MSDEKPSCPTISFTVHPLASPFSVPTKTYTSNHPYNTIYYQHVATGALVFDSSDHILLIQRAVHDSMPLRWEVPGGACDEEDPSILHGVARELWEETGLFAASIGPPVGEGKLFLTRSGRAVCKFHFIVEVENSADGHLEVRLDPNEHQAYVWVTEEEVRTGRKGDVELKLTTKEQEDVIFEAFKVKIEGR</sequence>
<keyword evidence="3" id="KW-1185">Reference proteome</keyword>
<dbReference type="PROSITE" id="PS51462">
    <property type="entry name" value="NUDIX"/>
    <property type="match status" value="1"/>
</dbReference>
<name>A0A0D2FZR7_9EURO</name>
<dbReference type="HOGENOM" id="CLU_067850_0_0_1"/>
<dbReference type="Pfam" id="PF00293">
    <property type="entry name" value="NUDIX"/>
    <property type="match status" value="1"/>
</dbReference>
<reference evidence="2 3" key="1">
    <citation type="submission" date="2015-01" db="EMBL/GenBank/DDBJ databases">
        <title>The Genome Sequence of Rhinocladiella mackenzie CBS 650.93.</title>
        <authorList>
            <consortium name="The Broad Institute Genomics Platform"/>
            <person name="Cuomo C."/>
            <person name="de Hoog S."/>
            <person name="Gorbushina A."/>
            <person name="Stielow B."/>
            <person name="Teixiera M."/>
            <person name="Abouelleil A."/>
            <person name="Chapman S.B."/>
            <person name="Priest M."/>
            <person name="Young S.K."/>
            <person name="Wortman J."/>
            <person name="Nusbaum C."/>
            <person name="Birren B."/>
        </authorList>
    </citation>
    <scope>NUCLEOTIDE SEQUENCE [LARGE SCALE GENOMIC DNA]</scope>
    <source>
        <strain evidence="2 3">CBS 650.93</strain>
    </source>
</reference>
<dbReference type="OrthoDB" id="276276at2759"/>
<dbReference type="Gene3D" id="3.90.79.10">
    <property type="entry name" value="Nucleoside Triphosphate Pyrophosphohydrolase"/>
    <property type="match status" value="1"/>
</dbReference>
<dbReference type="RefSeq" id="XP_013274943.1">
    <property type="nucleotide sequence ID" value="XM_013419489.1"/>
</dbReference>
<dbReference type="EMBL" id="KN847476">
    <property type="protein sequence ID" value="KIX07807.1"/>
    <property type="molecule type" value="Genomic_DNA"/>
</dbReference>
<dbReference type="InterPro" id="IPR015797">
    <property type="entry name" value="NUDIX_hydrolase-like_dom_sf"/>
</dbReference>
<evidence type="ECO:0000313" key="2">
    <source>
        <dbReference type="EMBL" id="KIX07807.1"/>
    </source>
</evidence>
<gene>
    <name evidence="2" type="ORF">Z518_02461</name>
</gene>
<dbReference type="CDD" id="cd02883">
    <property type="entry name" value="NUDIX_Hydrolase"/>
    <property type="match status" value="1"/>
</dbReference>
<dbReference type="GeneID" id="25290532"/>
<organism evidence="2 3">
    <name type="scientific">Rhinocladiella mackenziei CBS 650.93</name>
    <dbReference type="NCBI Taxonomy" id="1442369"/>
    <lineage>
        <taxon>Eukaryota</taxon>
        <taxon>Fungi</taxon>
        <taxon>Dikarya</taxon>
        <taxon>Ascomycota</taxon>
        <taxon>Pezizomycotina</taxon>
        <taxon>Eurotiomycetes</taxon>
        <taxon>Chaetothyriomycetidae</taxon>
        <taxon>Chaetothyriales</taxon>
        <taxon>Herpotrichiellaceae</taxon>
        <taxon>Rhinocladiella</taxon>
    </lineage>
</organism>
<dbReference type="STRING" id="1442369.A0A0D2FZR7"/>
<dbReference type="VEuPathDB" id="FungiDB:Z518_02461"/>
<evidence type="ECO:0000313" key="3">
    <source>
        <dbReference type="Proteomes" id="UP000053617"/>
    </source>
</evidence>
<proteinExistence type="predicted"/>
<dbReference type="SUPFAM" id="SSF55811">
    <property type="entry name" value="Nudix"/>
    <property type="match status" value="1"/>
</dbReference>